<comment type="caution">
    <text evidence="1">The sequence shown here is derived from an EMBL/GenBank/DDBJ whole genome shotgun (WGS) entry which is preliminary data.</text>
</comment>
<proteinExistence type="predicted"/>
<dbReference type="EMBL" id="LAZR01009914">
    <property type="protein sequence ID" value="KKM69879.1"/>
    <property type="molecule type" value="Genomic_DNA"/>
</dbReference>
<gene>
    <name evidence="1" type="ORF">LCGC14_1446300</name>
</gene>
<dbReference type="AlphaFoldDB" id="A0A0F9JJ44"/>
<reference evidence="1" key="1">
    <citation type="journal article" date="2015" name="Nature">
        <title>Complex archaea that bridge the gap between prokaryotes and eukaryotes.</title>
        <authorList>
            <person name="Spang A."/>
            <person name="Saw J.H."/>
            <person name="Jorgensen S.L."/>
            <person name="Zaremba-Niedzwiedzka K."/>
            <person name="Martijn J."/>
            <person name="Lind A.E."/>
            <person name="van Eijk R."/>
            <person name="Schleper C."/>
            <person name="Guy L."/>
            <person name="Ettema T.J."/>
        </authorList>
    </citation>
    <scope>NUCLEOTIDE SEQUENCE</scope>
</reference>
<sequence>MNIRHVVEASNVDDKGYVLDPSEVKHGVVRAGKIWDLAGFIDPRTHLNLDFVDHRVTKCIIASRFIKYAPVKIKQDGFVFAHVKNESYEHLGFVDIDARRIEWMKRCQIK</sequence>
<evidence type="ECO:0000313" key="1">
    <source>
        <dbReference type="EMBL" id="KKM69879.1"/>
    </source>
</evidence>
<organism evidence="1">
    <name type="scientific">marine sediment metagenome</name>
    <dbReference type="NCBI Taxonomy" id="412755"/>
    <lineage>
        <taxon>unclassified sequences</taxon>
        <taxon>metagenomes</taxon>
        <taxon>ecological metagenomes</taxon>
    </lineage>
</organism>
<protein>
    <submittedName>
        <fullName evidence="1">Uncharacterized protein</fullName>
    </submittedName>
</protein>
<accession>A0A0F9JJ44</accession>
<name>A0A0F9JJ44_9ZZZZ</name>